<evidence type="ECO:0000256" key="1">
    <source>
        <dbReference type="ARBA" id="ARBA00004123"/>
    </source>
</evidence>
<keyword evidence="4" id="KW-0863">Zinc-finger</keyword>
<comment type="similarity">
    <text evidence="2">Belongs to the ING family.</text>
</comment>
<gene>
    <name evidence="11" type="ORF">Esi_0029_0120</name>
</gene>
<feature type="compositionally biased region" description="Polar residues" evidence="9">
    <location>
        <begin position="348"/>
        <end position="357"/>
    </location>
</feature>
<name>D7FVE0_ECTSI</name>
<proteinExistence type="inferred from homology"/>
<dbReference type="Gene3D" id="3.30.40.10">
    <property type="entry name" value="Zinc/RING finger domain, C3HC4 (zinc finger)"/>
    <property type="match status" value="1"/>
</dbReference>
<dbReference type="Proteomes" id="UP000002630">
    <property type="component" value="Linkage Group LG17"/>
</dbReference>
<dbReference type="EMBL" id="FN648475">
    <property type="protein sequence ID" value="CBJ26312.1"/>
    <property type="molecule type" value="Genomic_DNA"/>
</dbReference>
<organism evidence="11 12">
    <name type="scientific">Ectocarpus siliculosus</name>
    <name type="common">Brown alga</name>
    <name type="synonym">Conferva siliculosa</name>
    <dbReference type="NCBI Taxonomy" id="2880"/>
    <lineage>
        <taxon>Eukaryota</taxon>
        <taxon>Sar</taxon>
        <taxon>Stramenopiles</taxon>
        <taxon>Ochrophyta</taxon>
        <taxon>PX clade</taxon>
        <taxon>Phaeophyceae</taxon>
        <taxon>Ectocarpales</taxon>
        <taxon>Ectocarpaceae</taxon>
        <taxon>Ectocarpus</taxon>
    </lineage>
</organism>
<keyword evidence="6" id="KW-0539">Nucleus</keyword>
<dbReference type="InterPro" id="IPR028651">
    <property type="entry name" value="ING_fam"/>
</dbReference>
<sequence length="392" mass="41782">MGPIAAPAAVIPKKTDYQLQSLMDYGDNLQEFLAICAHLPTELKDDLKKVATLSEETHRLTAELSRDQAEILERAKAKYRQMTRPEQLKNLIDEDALQKSREKRRKVDESVSEKVSITKRMYGALDTCIKNIDDEIDKLEKDVKESYGAMPDIPSLAPEMFAEHKKTAAAAAAVLAAAGGLAGPQTRAGVAAYPAAALAGGVGAGALGAAAGGAVRGNDLLSTNEPVYCVCRQVGWGDMIGCDNEDCEHGEWFHYHCVGLEMVDQKEIGFWLCPGCSVDARAKEKREQLERRATSTNTTPVKPAAAVKLPENNDDDNEDEEDEDEGESKVDAAAKKSEAEEREKGRDPTSSGESVTSAGRGENGAQEALAGKGGAKGGAAAGSSTQASSSIR</sequence>
<feature type="site" description="Histone H3K4me3 binding" evidence="7">
    <location>
        <position position="228"/>
    </location>
</feature>
<dbReference type="SMART" id="SM00249">
    <property type="entry name" value="PHD"/>
    <property type="match status" value="1"/>
</dbReference>
<evidence type="ECO:0000256" key="6">
    <source>
        <dbReference type="ARBA" id="ARBA00023242"/>
    </source>
</evidence>
<dbReference type="STRING" id="2880.D7FVE0"/>
<dbReference type="InterPro" id="IPR013083">
    <property type="entry name" value="Znf_RING/FYVE/PHD"/>
</dbReference>
<dbReference type="AlphaFoldDB" id="D7FVE0"/>
<evidence type="ECO:0000256" key="7">
    <source>
        <dbReference type="PIRSR" id="PIRSR628651-50"/>
    </source>
</evidence>
<feature type="binding site" evidence="8">
    <location>
        <position position="242"/>
    </location>
    <ligand>
        <name>Zn(2+)</name>
        <dbReference type="ChEBI" id="CHEBI:29105"/>
        <label>2</label>
    </ligand>
</feature>
<evidence type="ECO:0000256" key="5">
    <source>
        <dbReference type="ARBA" id="ARBA00022833"/>
    </source>
</evidence>
<feature type="binding site" evidence="8">
    <location>
        <position position="247"/>
    </location>
    <ligand>
        <name>Zn(2+)</name>
        <dbReference type="ChEBI" id="CHEBI:29105"/>
        <label>2</label>
    </ligand>
</feature>
<evidence type="ECO:0000256" key="8">
    <source>
        <dbReference type="PIRSR" id="PIRSR628651-51"/>
    </source>
</evidence>
<feature type="domain" description="Zinc finger PHD-type" evidence="10">
    <location>
        <begin position="228"/>
        <end position="277"/>
    </location>
</feature>
<feature type="binding site" evidence="8">
    <location>
        <position position="276"/>
    </location>
    <ligand>
        <name>Zn(2+)</name>
        <dbReference type="ChEBI" id="CHEBI:29105"/>
        <label>2</label>
    </ligand>
</feature>
<evidence type="ECO:0000313" key="12">
    <source>
        <dbReference type="Proteomes" id="UP000002630"/>
    </source>
</evidence>
<feature type="binding site" evidence="8">
    <location>
        <position position="231"/>
    </location>
    <ligand>
        <name>Zn(2+)</name>
        <dbReference type="ChEBI" id="CHEBI:29105"/>
        <label>1</label>
    </ligand>
</feature>
<feature type="site" description="Histone H3K4me3 binding" evidence="7">
    <location>
        <position position="252"/>
    </location>
</feature>
<evidence type="ECO:0000256" key="9">
    <source>
        <dbReference type="SAM" id="MobiDB-lite"/>
    </source>
</evidence>
<keyword evidence="3 8" id="KW-0479">Metal-binding</keyword>
<keyword evidence="12" id="KW-1185">Reference proteome</keyword>
<dbReference type="SUPFAM" id="SSF57903">
    <property type="entry name" value="FYVE/PHD zinc finger"/>
    <property type="match status" value="1"/>
</dbReference>
<feature type="compositionally biased region" description="Basic and acidic residues" evidence="9">
    <location>
        <begin position="327"/>
        <end position="347"/>
    </location>
</feature>
<protein>
    <submittedName>
        <fullName evidence="11">PHD finger protein-related</fullName>
    </submittedName>
</protein>
<keyword evidence="5 8" id="KW-0862">Zinc</keyword>
<feature type="compositionally biased region" description="Low complexity" evidence="9">
    <location>
        <begin position="381"/>
        <end position="392"/>
    </location>
</feature>
<dbReference type="GO" id="GO:0005634">
    <property type="term" value="C:nucleus"/>
    <property type="evidence" value="ECO:0007669"/>
    <property type="project" value="UniProtKB-SubCell"/>
</dbReference>
<evidence type="ECO:0000256" key="4">
    <source>
        <dbReference type="ARBA" id="ARBA00022771"/>
    </source>
</evidence>
<dbReference type="OrthoDB" id="5411773at2759"/>
<dbReference type="InterPro" id="IPR001965">
    <property type="entry name" value="Znf_PHD"/>
</dbReference>
<feature type="site" description="Histone H3K4me3 binding" evidence="7">
    <location>
        <position position="239"/>
    </location>
</feature>
<feature type="site" description="Histone H3K4me3 binding" evidence="7">
    <location>
        <position position="243"/>
    </location>
</feature>
<feature type="region of interest" description="Disordered" evidence="9">
    <location>
        <begin position="287"/>
        <end position="392"/>
    </location>
</feature>
<feature type="compositionally biased region" description="Acidic residues" evidence="9">
    <location>
        <begin position="312"/>
        <end position="326"/>
    </location>
</feature>
<feature type="binding site" evidence="8">
    <location>
        <position position="229"/>
    </location>
    <ligand>
        <name>Zn(2+)</name>
        <dbReference type="ChEBI" id="CHEBI:29105"/>
        <label>1</label>
    </ligand>
</feature>
<evidence type="ECO:0000256" key="2">
    <source>
        <dbReference type="ARBA" id="ARBA00010210"/>
    </source>
</evidence>
<comment type="subcellular location">
    <subcellularLocation>
        <location evidence="1">Nucleus</location>
    </subcellularLocation>
</comment>
<dbReference type="InterPro" id="IPR011011">
    <property type="entry name" value="Znf_FYVE_PHD"/>
</dbReference>
<evidence type="ECO:0000259" key="10">
    <source>
        <dbReference type="SMART" id="SM00249"/>
    </source>
</evidence>
<reference evidence="11 12" key="1">
    <citation type="journal article" date="2010" name="Nature">
        <title>The Ectocarpus genome and the independent evolution of multicellularity in brown algae.</title>
        <authorList>
            <person name="Cock J.M."/>
            <person name="Sterck L."/>
            <person name="Rouze P."/>
            <person name="Scornet D."/>
            <person name="Allen A.E."/>
            <person name="Amoutzias G."/>
            <person name="Anthouard V."/>
            <person name="Artiguenave F."/>
            <person name="Aury J.M."/>
            <person name="Badger J.H."/>
            <person name="Beszteri B."/>
            <person name="Billiau K."/>
            <person name="Bonnet E."/>
            <person name="Bothwell J.H."/>
            <person name="Bowler C."/>
            <person name="Boyen C."/>
            <person name="Brownlee C."/>
            <person name="Carrano C.J."/>
            <person name="Charrier B."/>
            <person name="Cho G.Y."/>
            <person name="Coelho S.M."/>
            <person name="Collen J."/>
            <person name="Corre E."/>
            <person name="Da Silva C."/>
            <person name="Delage L."/>
            <person name="Delaroque N."/>
            <person name="Dittami S.M."/>
            <person name="Doulbeau S."/>
            <person name="Elias M."/>
            <person name="Farnham G."/>
            <person name="Gachon C.M."/>
            <person name="Gschloessl B."/>
            <person name="Heesch S."/>
            <person name="Jabbari K."/>
            <person name="Jubin C."/>
            <person name="Kawai H."/>
            <person name="Kimura K."/>
            <person name="Kloareg B."/>
            <person name="Kupper F.C."/>
            <person name="Lang D."/>
            <person name="Le Bail A."/>
            <person name="Leblanc C."/>
            <person name="Lerouge P."/>
            <person name="Lohr M."/>
            <person name="Lopez P.J."/>
            <person name="Martens C."/>
            <person name="Maumus F."/>
            <person name="Michel G."/>
            <person name="Miranda-Saavedra D."/>
            <person name="Morales J."/>
            <person name="Moreau H."/>
            <person name="Motomura T."/>
            <person name="Nagasato C."/>
            <person name="Napoli C.A."/>
            <person name="Nelson D.R."/>
            <person name="Nyvall-Collen P."/>
            <person name="Peters A.F."/>
            <person name="Pommier C."/>
            <person name="Potin P."/>
            <person name="Poulain J."/>
            <person name="Quesneville H."/>
            <person name="Read B."/>
            <person name="Rensing S.A."/>
            <person name="Ritter A."/>
            <person name="Rousvoal S."/>
            <person name="Samanta M."/>
            <person name="Samson G."/>
            <person name="Schroeder D.C."/>
            <person name="Segurens B."/>
            <person name="Strittmatter M."/>
            <person name="Tonon T."/>
            <person name="Tregear J.W."/>
            <person name="Valentin K."/>
            <person name="von Dassow P."/>
            <person name="Yamagishi T."/>
            <person name="Van de Peer Y."/>
            <person name="Wincker P."/>
        </authorList>
    </citation>
    <scope>NUCLEOTIDE SEQUENCE [LARGE SCALE GENOMIC DNA]</scope>
    <source>
        <strain evidence="12">Ec32 / CCAP1310/4</strain>
    </source>
</reference>
<dbReference type="EMBL" id="FN649742">
    <property type="protein sequence ID" value="CBJ26312.1"/>
    <property type="molecule type" value="Genomic_DNA"/>
</dbReference>
<feature type="binding site" evidence="8">
    <location>
        <position position="257"/>
    </location>
    <ligand>
        <name>Zn(2+)</name>
        <dbReference type="ChEBI" id="CHEBI:29105"/>
        <label>1</label>
    </ligand>
</feature>
<dbReference type="Gene3D" id="6.10.140.1740">
    <property type="match status" value="1"/>
</dbReference>
<evidence type="ECO:0000256" key="3">
    <source>
        <dbReference type="ARBA" id="ARBA00022723"/>
    </source>
</evidence>
<feature type="binding site" evidence="8">
    <location>
        <position position="254"/>
    </location>
    <ligand>
        <name>Zn(2+)</name>
        <dbReference type="ChEBI" id="CHEBI:29105"/>
        <label>1</label>
    </ligand>
</feature>
<dbReference type="GO" id="GO:0008270">
    <property type="term" value="F:zinc ion binding"/>
    <property type="evidence" value="ECO:0007669"/>
    <property type="project" value="UniProtKB-KW"/>
</dbReference>
<accession>D7FVE0</accession>
<feature type="binding site" evidence="8">
    <location>
        <position position="273"/>
    </location>
    <ligand>
        <name>Zn(2+)</name>
        <dbReference type="ChEBI" id="CHEBI:29105"/>
        <label>2</label>
    </ligand>
</feature>
<feature type="compositionally biased region" description="Gly residues" evidence="9">
    <location>
        <begin position="371"/>
        <end position="380"/>
    </location>
</feature>
<evidence type="ECO:0000313" key="11">
    <source>
        <dbReference type="EMBL" id="CBJ26312.1"/>
    </source>
</evidence>
<dbReference type="eggNOG" id="KOG1973">
    <property type="taxonomic scope" value="Eukaryota"/>
</dbReference>
<dbReference type="PANTHER" id="PTHR10333">
    <property type="entry name" value="INHIBITOR OF GROWTH PROTEIN"/>
    <property type="match status" value="1"/>
</dbReference>
<dbReference type="InParanoid" id="D7FVE0"/>